<gene>
    <name evidence="2" type="ORF">Bpfe_001229</name>
</gene>
<accession>A0AAD8FL60</accession>
<reference evidence="2" key="1">
    <citation type="journal article" date="2023" name="PLoS Negl. Trop. Dis.">
        <title>A genome sequence for Biomphalaria pfeifferi, the major vector snail for the human-infecting parasite Schistosoma mansoni.</title>
        <authorList>
            <person name="Bu L."/>
            <person name="Lu L."/>
            <person name="Laidemitt M.R."/>
            <person name="Zhang S.M."/>
            <person name="Mutuku M."/>
            <person name="Mkoji G."/>
            <person name="Steinauer M."/>
            <person name="Loker E.S."/>
        </authorList>
    </citation>
    <scope>NUCLEOTIDE SEQUENCE</scope>
    <source>
        <strain evidence="2">KasaAsao</strain>
    </source>
</reference>
<dbReference type="EMBL" id="JASAOG010000003">
    <property type="protein sequence ID" value="KAK0069047.1"/>
    <property type="molecule type" value="Genomic_DNA"/>
</dbReference>
<comment type="caution">
    <text evidence="2">The sequence shown here is derived from an EMBL/GenBank/DDBJ whole genome shotgun (WGS) entry which is preliminary data.</text>
</comment>
<evidence type="ECO:0000256" key="1">
    <source>
        <dbReference type="SAM" id="MobiDB-lite"/>
    </source>
</evidence>
<keyword evidence="3" id="KW-1185">Reference proteome</keyword>
<proteinExistence type="predicted"/>
<feature type="non-terminal residue" evidence="2">
    <location>
        <position position="1"/>
    </location>
</feature>
<reference evidence="2" key="2">
    <citation type="submission" date="2023-04" db="EMBL/GenBank/DDBJ databases">
        <authorList>
            <person name="Bu L."/>
            <person name="Lu L."/>
            <person name="Laidemitt M.R."/>
            <person name="Zhang S.M."/>
            <person name="Mutuku M."/>
            <person name="Mkoji G."/>
            <person name="Steinauer M."/>
            <person name="Loker E.S."/>
        </authorList>
    </citation>
    <scope>NUCLEOTIDE SEQUENCE</scope>
    <source>
        <strain evidence="2">KasaAsao</strain>
        <tissue evidence="2">Whole Snail</tissue>
    </source>
</reference>
<protein>
    <submittedName>
        <fullName evidence="2">Uncharacterized protein</fullName>
    </submittedName>
</protein>
<sequence>PSGRYISDEALLYVTVSHANSLRSANSSASSRQTDKVIYVSLDLEKSGKIPLLQFKRSKHKQKKKISDKKSMPEEDLH</sequence>
<evidence type="ECO:0000313" key="3">
    <source>
        <dbReference type="Proteomes" id="UP001233172"/>
    </source>
</evidence>
<feature type="compositionally biased region" description="Basic and acidic residues" evidence="1">
    <location>
        <begin position="68"/>
        <end position="78"/>
    </location>
</feature>
<feature type="compositionally biased region" description="Basic residues" evidence="1">
    <location>
        <begin position="56"/>
        <end position="67"/>
    </location>
</feature>
<organism evidence="2 3">
    <name type="scientific">Biomphalaria pfeifferi</name>
    <name type="common">Bloodfluke planorb</name>
    <name type="synonym">Freshwater snail</name>
    <dbReference type="NCBI Taxonomy" id="112525"/>
    <lineage>
        <taxon>Eukaryota</taxon>
        <taxon>Metazoa</taxon>
        <taxon>Spiralia</taxon>
        <taxon>Lophotrochozoa</taxon>
        <taxon>Mollusca</taxon>
        <taxon>Gastropoda</taxon>
        <taxon>Heterobranchia</taxon>
        <taxon>Euthyneura</taxon>
        <taxon>Panpulmonata</taxon>
        <taxon>Hygrophila</taxon>
        <taxon>Lymnaeoidea</taxon>
        <taxon>Planorbidae</taxon>
        <taxon>Biomphalaria</taxon>
    </lineage>
</organism>
<dbReference type="AlphaFoldDB" id="A0AAD8FL60"/>
<name>A0AAD8FL60_BIOPF</name>
<dbReference type="Proteomes" id="UP001233172">
    <property type="component" value="Unassembled WGS sequence"/>
</dbReference>
<feature type="region of interest" description="Disordered" evidence="1">
    <location>
        <begin position="53"/>
        <end position="78"/>
    </location>
</feature>
<evidence type="ECO:0000313" key="2">
    <source>
        <dbReference type="EMBL" id="KAK0069047.1"/>
    </source>
</evidence>